<protein>
    <submittedName>
        <fullName evidence="1">Uncharacterized protein</fullName>
    </submittedName>
</protein>
<name>A0A6J5QQ72_9CAUD</name>
<accession>A0A6J5QQ72</accession>
<dbReference type="EMBL" id="LR797072">
    <property type="protein sequence ID" value="CAB4184637.1"/>
    <property type="molecule type" value="Genomic_DNA"/>
</dbReference>
<reference evidence="1" key="1">
    <citation type="submission" date="2020-05" db="EMBL/GenBank/DDBJ databases">
        <authorList>
            <person name="Chiriac C."/>
            <person name="Salcher M."/>
            <person name="Ghai R."/>
            <person name="Kavagutti S V."/>
        </authorList>
    </citation>
    <scope>NUCLEOTIDE SEQUENCE</scope>
</reference>
<organism evidence="1">
    <name type="scientific">uncultured Caudovirales phage</name>
    <dbReference type="NCBI Taxonomy" id="2100421"/>
    <lineage>
        <taxon>Viruses</taxon>
        <taxon>Duplodnaviria</taxon>
        <taxon>Heunggongvirae</taxon>
        <taxon>Uroviricota</taxon>
        <taxon>Caudoviricetes</taxon>
        <taxon>Peduoviridae</taxon>
        <taxon>Maltschvirus</taxon>
        <taxon>Maltschvirus maltsch</taxon>
    </lineage>
</organism>
<proteinExistence type="predicted"/>
<gene>
    <name evidence="1" type="ORF">UFOVP1113_23</name>
    <name evidence="3" type="ORF">UFOVP1563_31</name>
    <name evidence="2" type="ORF">UFOVP1627_13</name>
</gene>
<sequence>MSYKGWTNYNTWLVYTDKIFDELDNDFYKGFVFEDNGEGEASDPNKVVNRVKEYCECELMEEFEDEYHVYGDTIYFARAFMSQVDWRQIAQSLIDEFKEEVA</sequence>
<dbReference type="EMBL" id="LR797484">
    <property type="protein sequence ID" value="CAB4219753.1"/>
    <property type="molecule type" value="Genomic_DNA"/>
</dbReference>
<evidence type="ECO:0000313" key="3">
    <source>
        <dbReference type="EMBL" id="CAB5229788.1"/>
    </source>
</evidence>
<dbReference type="EMBL" id="LR798404">
    <property type="protein sequence ID" value="CAB5229788.1"/>
    <property type="molecule type" value="Genomic_DNA"/>
</dbReference>
<evidence type="ECO:0000313" key="1">
    <source>
        <dbReference type="EMBL" id="CAB4184637.1"/>
    </source>
</evidence>
<evidence type="ECO:0000313" key="2">
    <source>
        <dbReference type="EMBL" id="CAB4219753.1"/>
    </source>
</evidence>